<dbReference type="GO" id="GO:0003964">
    <property type="term" value="F:RNA-directed DNA polymerase activity"/>
    <property type="evidence" value="ECO:0007669"/>
    <property type="project" value="UniProtKB-KW"/>
</dbReference>
<dbReference type="Pfam" id="PF03732">
    <property type="entry name" value="Retrotrans_gag"/>
    <property type="match status" value="1"/>
</dbReference>
<sequence length="697" mass="79516">MSIPHNNQGPPPVGPPPPNNNSPSLMVRTNGPPPRSMEELCQPSIHGCGGPIASISIQATDFRLHYHMIQQVQNTWQFHGLPGDDANRHIDKILEVTQHMKQNEVSDDALRLSLFSYSLTHHDTAWYDRLPRNSIHTFDDMMRKFLSKSFPPSMVTKLRNEIMKFRQDPNESLFEAWERYKLSIDQSTREKTFRNISSIESPEVVRQLEMINKNFLDMMRQIQSVKSVNMTCETCGGPHSYTECPAVGGYTQDATNATTRNHNSRGNSYQPQGDHNMLSYRLNNYLGPPGFPPLNVQNNQNYNQRQGNYQAPNNQGIGLNFNQGNNNYQAPNYQAPNYQAQVGPSNELSNYMKINETNMRAMQTQMTNIKMELQNEFKSTIDKRINKIENQNSQIMNILTNLTMERQNLLGLGSLPSNTIANSRGDKKLSLPDLTPTRMTLELATRSIAYPTGIAKDVFVQVGRFTFPAVFIVINYDIDPRVPLILGRPFMRTARALVDAHEEKLILRDSDEQLIFHTDNTSKHPHKHGNESINMINFIDITCEDRFPKVLKFKKSNHPSSGSTTPLSSPSPTPFETSDSFLEEFVDELALLDPFPPGNEDNNFDFEADLREIKFLLNQDSSTESNIKTIDPVLEKITDEPSLDYLPPPRDDDDDLFDLKSVNDEWKNLLYGDFYKDIDFEKDKTKDSKMKLLVVEA</sequence>
<keyword evidence="3" id="KW-0695">RNA-directed DNA polymerase</keyword>
<dbReference type="InterPro" id="IPR005162">
    <property type="entry name" value="Retrotrans_gag_dom"/>
</dbReference>
<evidence type="ECO:0000313" key="3">
    <source>
        <dbReference type="EMBL" id="GEU72304.1"/>
    </source>
</evidence>
<dbReference type="EMBL" id="BKCJ010006465">
    <property type="protein sequence ID" value="GEU72304.1"/>
    <property type="molecule type" value="Genomic_DNA"/>
</dbReference>
<evidence type="ECO:0000259" key="2">
    <source>
        <dbReference type="Pfam" id="PF03732"/>
    </source>
</evidence>
<reference evidence="3" key="1">
    <citation type="journal article" date="2019" name="Sci. Rep.">
        <title>Draft genome of Tanacetum cinerariifolium, the natural source of mosquito coil.</title>
        <authorList>
            <person name="Yamashiro T."/>
            <person name="Shiraishi A."/>
            <person name="Satake H."/>
            <person name="Nakayama K."/>
        </authorList>
    </citation>
    <scope>NUCLEOTIDE SEQUENCE</scope>
</reference>
<feature type="compositionally biased region" description="Pro residues" evidence="1">
    <location>
        <begin position="9"/>
        <end position="20"/>
    </location>
</feature>
<gene>
    <name evidence="3" type="ORF">Tci_044282</name>
</gene>
<keyword evidence="3" id="KW-0808">Transferase</keyword>
<dbReference type="PANTHER" id="PTHR33067">
    <property type="entry name" value="RNA-DIRECTED DNA POLYMERASE-RELATED"/>
    <property type="match status" value="1"/>
</dbReference>
<name>A0A6L2MII6_TANCI</name>
<dbReference type="AlphaFoldDB" id="A0A6L2MII6"/>
<evidence type="ECO:0000256" key="1">
    <source>
        <dbReference type="SAM" id="MobiDB-lite"/>
    </source>
</evidence>
<protein>
    <submittedName>
        <fullName evidence="3">Reverse transcriptase domain-containing protein</fullName>
    </submittedName>
</protein>
<accession>A0A6L2MII6</accession>
<dbReference type="Gene3D" id="2.40.70.10">
    <property type="entry name" value="Acid Proteases"/>
    <property type="match status" value="1"/>
</dbReference>
<comment type="caution">
    <text evidence="3">The sequence shown here is derived from an EMBL/GenBank/DDBJ whole genome shotgun (WGS) entry which is preliminary data.</text>
</comment>
<proteinExistence type="predicted"/>
<feature type="compositionally biased region" description="Low complexity" evidence="1">
    <location>
        <begin position="559"/>
        <end position="576"/>
    </location>
</feature>
<dbReference type="CDD" id="cd00303">
    <property type="entry name" value="retropepsin_like"/>
    <property type="match status" value="1"/>
</dbReference>
<feature type="domain" description="Retrotransposon gag" evidence="2">
    <location>
        <begin position="114"/>
        <end position="189"/>
    </location>
</feature>
<dbReference type="PANTHER" id="PTHR33067:SF9">
    <property type="entry name" value="RNA-DIRECTED DNA POLYMERASE"/>
    <property type="match status" value="1"/>
</dbReference>
<organism evidence="3">
    <name type="scientific">Tanacetum cinerariifolium</name>
    <name type="common">Dalmatian daisy</name>
    <name type="synonym">Chrysanthemum cinerariifolium</name>
    <dbReference type="NCBI Taxonomy" id="118510"/>
    <lineage>
        <taxon>Eukaryota</taxon>
        <taxon>Viridiplantae</taxon>
        <taxon>Streptophyta</taxon>
        <taxon>Embryophyta</taxon>
        <taxon>Tracheophyta</taxon>
        <taxon>Spermatophyta</taxon>
        <taxon>Magnoliopsida</taxon>
        <taxon>eudicotyledons</taxon>
        <taxon>Gunneridae</taxon>
        <taxon>Pentapetalae</taxon>
        <taxon>asterids</taxon>
        <taxon>campanulids</taxon>
        <taxon>Asterales</taxon>
        <taxon>Asteraceae</taxon>
        <taxon>Asteroideae</taxon>
        <taxon>Anthemideae</taxon>
        <taxon>Anthemidinae</taxon>
        <taxon>Tanacetum</taxon>
    </lineage>
</organism>
<dbReference type="InterPro" id="IPR021109">
    <property type="entry name" value="Peptidase_aspartic_dom_sf"/>
</dbReference>
<feature type="region of interest" description="Disordered" evidence="1">
    <location>
        <begin position="554"/>
        <end position="576"/>
    </location>
</feature>
<feature type="region of interest" description="Disordered" evidence="1">
    <location>
        <begin position="1"/>
        <end position="36"/>
    </location>
</feature>
<keyword evidence="3" id="KW-0548">Nucleotidyltransferase</keyword>